<dbReference type="OrthoDB" id="2757115at2759"/>
<dbReference type="PROSITE" id="PS00028">
    <property type="entry name" value="ZINC_FINGER_C2H2_1"/>
    <property type="match status" value="2"/>
</dbReference>
<dbReference type="Gene3D" id="3.30.160.60">
    <property type="entry name" value="Classic Zinc Finger"/>
    <property type="match status" value="1"/>
</dbReference>
<dbReference type="AlphaFoldDB" id="A0A2G8RPH0"/>
<keyword evidence="5" id="KW-1185">Reference proteome</keyword>
<evidence type="ECO:0000259" key="3">
    <source>
        <dbReference type="PROSITE" id="PS50157"/>
    </source>
</evidence>
<sequence>MTTNSCSSSDTLLDAFSDLEGQLHVHYPNNTESSAFMDVHTPLSLHTDGDNVFFPELYETQDLLPLNPYGEIEGEIDWSLYQYNNPFSSPVPGLDHDNTSSVGTVDEPFSPVSDSSIAGPSLIAPIFKPTSTYTIGQAHFTNHFDSPLNLDVTASATGFTGFPDTSGLYNPMSGYGRLSHVAYRAATDVPSRPQRSQGVDVSVGEVPFPFTYPPPLVIADQEDPPAAPQHKEGRKASPTSSTPRRVTRGKTQPVNNNAADGEDPEGDDKPPKRGKPEYPCPQCPSVFDRSYNRNKHVASVHEGKKEHVCPHDKCAQPFARKHDLTRHIQSFHTDLGSPRRHPPASGGEHSGRAGKQKNQN</sequence>
<dbReference type="SMART" id="SM00355">
    <property type="entry name" value="ZnF_C2H2"/>
    <property type="match status" value="2"/>
</dbReference>
<evidence type="ECO:0000313" key="4">
    <source>
        <dbReference type="EMBL" id="PIL23402.1"/>
    </source>
</evidence>
<keyword evidence="1" id="KW-0862">Zinc</keyword>
<comment type="caution">
    <text evidence="4">The sequence shown here is derived from an EMBL/GenBank/DDBJ whole genome shotgun (WGS) entry which is preliminary data.</text>
</comment>
<name>A0A2G8RPH0_9APHY</name>
<gene>
    <name evidence="4" type="ORF">GSI_14713</name>
</gene>
<dbReference type="GO" id="GO:0008270">
    <property type="term" value="F:zinc ion binding"/>
    <property type="evidence" value="ECO:0007669"/>
    <property type="project" value="UniProtKB-KW"/>
</dbReference>
<dbReference type="SUPFAM" id="SSF57667">
    <property type="entry name" value="beta-beta-alpha zinc fingers"/>
    <property type="match status" value="1"/>
</dbReference>
<feature type="compositionally biased region" description="Polar residues" evidence="2">
    <location>
        <begin position="237"/>
        <end position="258"/>
    </location>
</feature>
<feature type="domain" description="C2H2-type" evidence="3">
    <location>
        <begin position="307"/>
        <end position="337"/>
    </location>
</feature>
<feature type="region of interest" description="Disordered" evidence="2">
    <location>
        <begin position="323"/>
        <end position="360"/>
    </location>
</feature>
<keyword evidence="1" id="KW-0479">Metal-binding</keyword>
<reference evidence="4 5" key="1">
    <citation type="journal article" date="2015" name="Sci. Rep.">
        <title>Chromosome-level genome map provides insights into diverse defense mechanisms in the medicinal fungus Ganoderma sinense.</title>
        <authorList>
            <person name="Zhu Y."/>
            <person name="Xu J."/>
            <person name="Sun C."/>
            <person name="Zhou S."/>
            <person name="Xu H."/>
            <person name="Nelson D.R."/>
            <person name="Qian J."/>
            <person name="Song J."/>
            <person name="Luo H."/>
            <person name="Xiang L."/>
            <person name="Li Y."/>
            <person name="Xu Z."/>
            <person name="Ji A."/>
            <person name="Wang L."/>
            <person name="Lu S."/>
            <person name="Hayward A."/>
            <person name="Sun W."/>
            <person name="Li X."/>
            <person name="Schwartz D.C."/>
            <person name="Wang Y."/>
            <person name="Chen S."/>
        </authorList>
    </citation>
    <scope>NUCLEOTIDE SEQUENCE [LARGE SCALE GENOMIC DNA]</scope>
    <source>
        <strain evidence="4 5">ZZ0214-1</strain>
    </source>
</reference>
<dbReference type="InterPro" id="IPR036236">
    <property type="entry name" value="Znf_C2H2_sf"/>
</dbReference>
<evidence type="ECO:0000256" key="1">
    <source>
        <dbReference type="PROSITE-ProRule" id="PRU00042"/>
    </source>
</evidence>
<feature type="region of interest" description="Disordered" evidence="2">
    <location>
        <begin position="213"/>
        <end position="288"/>
    </location>
</feature>
<proteinExistence type="predicted"/>
<feature type="domain" description="C2H2-type" evidence="3">
    <location>
        <begin position="278"/>
        <end position="306"/>
    </location>
</feature>
<keyword evidence="1" id="KW-0863">Zinc-finger</keyword>
<evidence type="ECO:0000313" key="5">
    <source>
        <dbReference type="Proteomes" id="UP000230002"/>
    </source>
</evidence>
<accession>A0A2G8RPH0</accession>
<organism evidence="4 5">
    <name type="scientific">Ganoderma sinense ZZ0214-1</name>
    <dbReference type="NCBI Taxonomy" id="1077348"/>
    <lineage>
        <taxon>Eukaryota</taxon>
        <taxon>Fungi</taxon>
        <taxon>Dikarya</taxon>
        <taxon>Basidiomycota</taxon>
        <taxon>Agaricomycotina</taxon>
        <taxon>Agaricomycetes</taxon>
        <taxon>Polyporales</taxon>
        <taxon>Polyporaceae</taxon>
        <taxon>Ganoderma</taxon>
    </lineage>
</organism>
<dbReference type="STRING" id="1077348.A0A2G8RPH0"/>
<evidence type="ECO:0000256" key="2">
    <source>
        <dbReference type="SAM" id="MobiDB-lite"/>
    </source>
</evidence>
<dbReference type="Proteomes" id="UP000230002">
    <property type="component" value="Unassembled WGS sequence"/>
</dbReference>
<feature type="compositionally biased region" description="Basic and acidic residues" evidence="2">
    <location>
        <begin position="267"/>
        <end position="276"/>
    </location>
</feature>
<protein>
    <submittedName>
        <fullName evidence="4">Transcription factor</fullName>
    </submittedName>
</protein>
<dbReference type="EMBL" id="AYKW01000068">
    <property type="protein sequence ID" value="PIL23402.1"/>
    <property type="molecule type" value="Genomic_DNA"/>
</dbReference>
<dbReference type="PROSITE" id="PS50157">
    <property type="entry name" value="ZINC_FINGER_C2H2_2"/>
    <property type="match status" value="2"/>
</dbReference>
<dbReference type="InterPro" id="IPR013087">
    <property type="entry name" value="Znf_C2H2_type"/>
</dbReference>